<name>A0A9Q0BV90_9MUSC</name>
<sequence length="153" mass="17003">MTLLRKIEHCVHGVQPAWEETFRNWEVSSKVLQTYPKSKGEDGQAEVFHRGMGKRRASHQSSEHDLEEQINEWANMTWFLLALGGVCLHKRSSSRQMLLQQSQNNASLGSLAQNSLYSSSTSSGHGSLHPSTVSLSTLPPAPPQDVSYCPVTQ</sequence>
<comment type="caution">
    <text evidence="2">The sequence shown here is derived from an EMBL/GenBank/DDBJ whole genome shotgun (WGS) entry which is preliminary data.</text>
</comment>
<evidence type="ECO:0000313" key="3">
    <source>
        <dbReference type="Proteomes" id="UP001059596"/>
    </source>
</evidence>
<feature type="compositionally biased region" description="Low complexity" evidence="1">
    <location>
        <begin position="119"/>
        <end position="132"/>
    </location>
</feature>
<dbReference type="AlphaFoldDB" id="A0A9Q0BV90"/>
<keyword evidence="3" id="KW-1185">Reference proteome</keyword>
<organism evidence="2 3">
    <name type="scientific">Drosophila gunungcola</name>
    <name type="common">fruit fly</name>
    <dbReference type="NCBI Taxonomy" id="103775"/>
    <lineage>
        <taxon>Eukaryota</taxon>
        <taxon>Metazoa</taxon>
        <taxon>Ecdysozoa</taxon>
        <taxon>Arthropoda</taxon>
        <taxon>Hexapoda</taxon>
        <taxon>Insecta</taxon>
        <taxon>Pterygota</taxon>
        <taxon>Neoptera</taxon>
        <taxon>Endopterygota</taxon>
        <taxon>Diptera</taxon>
        <taxon>Brachycera</taxon>
        <taxon>Muscomorpha</taxon>
        <taxon>Ephydroidea</taxon>
        <taxon>Drosophilidae</taxon>
        <taxon>Drosophila</taxon>
        <taxon>Sophophora</taxon>
    </lineage>
</organism>
<dbReference type="EMBL" id="JAMKOV010000001">
    <property type="protein sequence ID" value="KAI8045185.1"/>
    <property type="molecule type" value="Genomic_DNA"/>
</dbReference>
<dbReference type="Proteomes" id="UP001059596">
    <property type="component" value="Chromosome 3R"/>
</dbReference>
<reference evidence="2" key="1">
    <citation type="journal article" date="2023" name="Genome Biol. Evol.">
        <title>Long-read-based Genome Assembly of Drosophila gunungcola Reveals Fewer Chemosensory Genes in Flower-breeding Species.</title>
        <authorList>
            <person name="Negi A."/>
            <person name="Liao B.Y."/>
            <person name="Yeh S.D."/>
        </authorList>
    </citation>
    <scope>NUCLEOTIDE SEQUENCE</scope>
    <source>
        <strain evidence="2">Sukarami</strain>
    </source>
</reference>
<protein>
    <submittedName>
        <fullName evidence="2">Uncharacterized protein</fullName>
    </submittedName>
</protein>
<evidence type="ECO:0000313" key="2">
    <source>
        <dbReference type="EMBL" id="KAI8045185.1"/>
    </source>
</evidence>
<proteinExistence type="predicted"/>
<accession>A0A9Q0BV90</accession>
<evidence type="ECO:0000256" key="1">
    <source>
        <dbReference type="SAM" id="MobiDB-lite"/>
    </source>
</evidence>
<feature type="region of interest" description="Disordered" evidence="1">
    <location>
        <begin position="119"/>
        <end position="153"/>
    </location>
</feature>
<gene>
    <name evidence="2" type="ORF">M5D96_001364</name>
</gene>